<feature type="coiled-coil region" evidence="1">
    <location>
        <begin position="59"/>
        <end position="90"/>
    </location>
</feature>
<dbReference type="InterPro" id="IPR013324">
    <property type="entry name" value="RNA_pol_sigma_r3/r4-like"/>
</dbReference>
<reference evidence="2" key="1">
    <citation type="journal article" date="2021" name="Proc. Natl. Acad. Sci. U.S.A.">
        <title>A Catalog of Tens of Thousands of Viruses from Human Metagenomes Reveals Hidden Associations with Chronic Diseases.</title>
        <authorList>
            <person name="Tisza M.J."/>
            <person name="Buck C.B."/>
        </authorList>
    </citation>
    <scope>NUCLEOTIDE SEQUENCE</scope>
    <source>
        <strain evidence="2">CtPNe1</strain>
    </source>
</reference>
<dbReference type="Pfam" id="PF07374">
    <property type="entry name" value="DUF1492"/>
    <property type="match status" value="1"/>
</dbReference>
<dbReference type="SUPFAM" id="SSF88659">
    <property type="entry name" value="Sigma3 and sigma4 domains of RNA polymerase sigma factors"/>
    <property type="match status" value="1"/>
</dbReference>
<accession>A0A8D9PH40</accession>
<dbReference type="Gene3D" id="1.20.140.160">
    <property type="match status" value="1"/>
</dbReference>
<name>A0A8D9PH40_9VIRU</name>
<protein>
    <recommendedName>
        <fullName evidence="3">RNA polymerase sigma-70 region 4 domain-containing protein</fullName>
    </recommendedName>
</protein>
<keyword evidence="1" id="KW-0175">Coiled coil</keyword>
<proteinExistence type="predicted"/>
<evidence type="ECO:0000313" key="2">
    <source>
        <dbReference type="EMBL" id="DAD56925.1"/>
    </source>
</evidence>
<evidence type="ECO:0000256" key="1">
    <source>
        <dbReference type="SAM" id="Coils"/>
    </source>
</evidence>
<organism evidence="2">
    <name type="scientific">Bacteriophage sp</name>
    <dbReference type="NCBI Taxonomy" id="38018"/>
    <lineage>
        <taxon>Viruses</taxon>
    </lineage>
</organism>
<dbReference type="EMBL" id="BK029947">
    <property type="protein sequence ID" value="DAD56925.1"/>
    <property type="molecule type" value="Genomic_DNA"/>
</dbReference>
<evidence type="ECO:0008006" key="3">
    <source>
        <dbReference type="Google" id="ProtNLM"/>
    </source>
</evidence>
<dbReference type="InterPro" id="IPR010861">
    <property type="entry name" value="DUF1492"/>
</dbReference>
<sequence>MTTKDYLNQISYYNKIIDNKLIEITQYKELSYSISAVVNEERVMSSSDPDKTGCGYVRLEQMEESLDKLIDKYIDVKNKIIEQIEQINNEDYYTVLFLRYVRKFTFEKIANETGWCWRQVHRIHAKALQAFEDKYGSEYL</sequence>